<dbReference type="RefSeq" id="WP_344709395.1">
    <property type="nucleotide sequence ID" value="NZ_BAAAZD010000001.1"/>
</dbReference>
<evidence type="ECO:0000313" key="2">
    <source>
        <dbReference type="EMBL" id="GAA4003157.1"/>
    </source>
</evidence>
<evidence type="ECO:0000256" key="1">
    <source>
        <dbReference type="SAM" id="Phobius"/>
    </source>
</evidence>
<dbReference type="EMBL" id="BAAAZD010000001">
    <property type="protein sequence ID" value="GAA4003157.1"/>
    <property type="molecule type" value="Genomic_DNA"/>
</dbReference>
<feature type="transmembrane region" description="Helical" evidence="1">
    <location>
        <begin position="38"/>
        <end position="59"/>
    </location>
</feature>
<protein>
    <submittedName>
        <fullName evidence="2">DUF3429 domain-containing protein</fullName>
    </submittedName>
</protein>
<keyword evidence="1" id="KW-0472">Membrane</keyword>
<keyword evidence="3" id="KW-1185">Reference proteome</keyword>
<proteinExistence type="predicted"/>
<feature type="transmembrane region" description="Helical" evidence="1">
    <location>
        <begin position="66"/>
        <end position="87"/>
    </location>
</feature>
<dbReference type="Proteomes" id="UP001501310">
    <property type="component" value="Unassembled WGS sequence"/>
</dbReference>
<keyword evidence="1" id="KW-0812">Transmembrane</keyword>
<evidence type="ECO:0000313" key="3">
    <source>
        <dbReference type="Proteomes" id="UP001501310"/>
    </source>
</evidence>
<dbReference type="InterPro" id="IPR021836">
    <property type="entry name" value="DUF3429"/>
</dbReference>
<dbReference type="PANTHER" id="PTHR15887">
    <property type="entry name" value="TRANSMEMBRANE PROTEIN 69"/>
    <property type="match status" value="1"/>
</dbReference>
<sequence>MRIPLPALVLGLAGLIPPVALTAGALLDLGLFAPSMPGFVLTYAAVILSFLGGSWWGFASRQERPGWGLLAIAVLPALAGWAAIFSFQPPSALFGLAAALIAALAVDALLVQRGLAPGWWMTLRVPLSAGLALCCATSGWVLIR</sequence>
<dbReference type="Pfam" id="PF11911">
    <property type="entry name" value="DUF3429"/>
    <property type="match status" value="1"/>
</dbReference>
<feature type="transmembrane region" description="Helical" evidence="1">
    <location>
        <begin position="123"/>
        <end position="143"/>
    </location>
</feature>
<accession>A0ABP7RW82</accession>
<keyword evidence="1" id="KW-1133">Transmembrane helix</keyword>
<name>A0ABP7RW82_9SPHN</name>
<gene>
    <name evidence="2" type="ORF">GCM10022211_13340</name>
</gene>
<dbReference type="PANTHER" id="PTHR15887:SF1">
    <property type="entry name" value="TRANSMEMBRANE PROTEIN 69"/>
    <property type="match status" value="1"/>
</dbReference>
<organism evidence="2 3">
    <name type="scientific">Sphingomonas humi</name>
    <dbReference type="NCBI Taxonomy" id="335630"/>
    <lineage>
        <taxon>Bacteria</taxon>
        <taxon>Pseudomonadati</taxon>
        <taxon>Pseudomonadota</taxon>
        <taxon>Alphaproteobacteria</taxon>
        <taxon>Sphingomonadales</taxon>
        <taxon>Sphingomonadaceae</taxon>
        <taxon>Sphingomonas</taxon>
    </lineage>
</organism>
<comment type="caution">
    <text evidence="2">The sequence shown here is derived from an EMBL/GenBank/DDBJ whole genome shotgun (WGS) entry which is preliminary data.</text>
</comment>
<feature type="transmembrane region" description="Helical" evidence="1">
    <location>
        <begin position="93"/>
        <end position="111"/>
    </location>
</feature>
<reference evidence="3" key="1">
    <citation type="journal article" date="2019" name="Int. J. Syst. Evol. Microbiol.">
        <title>The Global Catalogue of Microorganisms (GCM) 10K type strain sequencing project: providing services to taxonomists for standard genome sequencing and annotation.</title>
        <authorList>
            <consortium name="The Broad Institute Genomics Platform"/>
            <consortium name="The Broad Institute Genome Sequencing Center for Infectious Disease"/>
            <person name="Wu L."/>
            <person name="Ma J."/>
        </authorList>
    </citation>
    <scope>NUCLEOTIDE SEQUENCE [LARGE SCALE GENOMIC DNA]</scope>
    <source>
        <strain evidence="3">JCM 16603</strain>
    </source>
</reference>